<dbReference type="SMART" id="SM00575">
    <property type="entry name" value="ZnF_PMZ"/>
    <property type="match status" value="1"/>
</dbReference>
<feature type="domain" description="SWIM-type" evidence="7">
    <location>
        <begin position="79"/>
        <end position="115"/>
    </location>
</feature>
<evidence type="ECO:0000256" key="1">
    <source>
        <dbReference type="ARBA" id="ARBA00005889"/>
    </source>
</evidence>
<reference evidence="8" key="1">
    <citation type="submission" date="2022-07" db="EMBL/GenBank/DDBJ databases">
        <authorList>
            <person name="Macas J."/>
            <person name="Novak P."/>
            <person name="Neumann P."/>
        </authorList>
    </citation>
    <scope>NUCLEOTIDE SEQUENCE</scope>
</reference>
<dbReference type="PANTHER" id="PTHR31669">
    <property type="entry name" value="PROTEIN FAR1-RELATED SEQUENCE 10-RELATED"/>
    <property type="match status" value="1"/>
</dbReference>
<comment type="subcellular location">
    <subcellularLocation>
        <location evidence="6">Nucleus</location>
    </subcellularLocation>
</comment>
<name>A0A9P0ZEE1_CUSEU</name>
<dbReference type="OrthoDB" id="912046at2759"/>
<keyword evidence="6" id="KW-0539">Nucleus</keyword>
<organism evidence="8 9">
    <name type="scientific">Cuscuta europaea</name>
    <name type="common">European dodder</name>
    <dbReference type="NCBI Taxonomy" id="41803"/>
    <lineage>
        <taxon>Eukaryota</taxon>
        <taxon>Viridiplantae</taxon>
        <taxon>Streptophyta</taxon>
        <taxon>Embryophyta</taxon>
        <taxon>Tracheophyta</taxon>
        <taxon>Spermatophyta</taxon>
        <taxon>Magnoliopsida</taxon>
        <taxon>eudicotyledons</taxon>
        <taxon>Gunneridae</taxon>
        <taxon>Pentapetalae</taxon>
        <taxon>asterids</taxon>
        <taxon>lamiids</taxon>
        <taxon>Solanales</taxon>
        <taxon>Convolvulaceae</taxon>
        <taxon>Cuscuteae</taxon>
        <taxon>Cuscuta</taxon>
        <taxon>Cuscuta subgen. Cuscuta</taxon>
    </lineage>
</organism>
<evidence type="ECO:0000313" key="8">
    <source>
        <dbReference type="EMBL" id="CAH9097622.1"/>
    </source>
</evidence>
<keyword evidence="4 6" id="KW-0862">Zinc</keyword>
<feature type="non-terminal residue" evidence="8">
    <location>
        <position position="120"/>
    </location>
</feature>
<dbReference type="PANTHER" id="PTHR31669:SF306">
    <property type="entry name" value="PROTEIN FAR1-RELATED SEQUENCE"/>
    <property type="match status" value="1"/>
</dbReference>
<evidence type="ECO:0000259" key="7">
    <source>
        <dbReference type="PROSITE" id="PS50966"/>
    </source>
</evidence>
<dbReference type="Proteomes" id="UP001152484">
    <property type="component" value="Unassembled WGS sequence"/>
</dbReference>
<dbReference type="GO" id="GO:0006355">
    <property type="term" value="P:regulation of DNA-templated transcription"/>
    <property type="evidence" value="ECO:0007669"/>
    <property type="project" value="UniProtKB-UniRule"/>
</dbReference>
<dbReference type="InterPro" id="IPR006564">
    <property type="entry name" value="Znf_PMZ"/>
</dbReference>
<comment type="similarity">
    <text evidence="1 6">Belongs to the FHY3/FAR1 family.</text>
</comment>
<evidence type="ECO:0000256" key="3">
    <source>
        <dbReference type="ARBA" id="ARBA00022771"/>
    </source>
</evidence>
<evidence type="ECO:0000256" key="4">
    <source>
        <dbReference type="ARBA" id="ARBA00022833"/>
    </source>
</evidence>
<sequence length="120" mass="13757">MDLKRHKSAQLTKVSESSIPEYKTPLHIERYASSVYNHSNLYLVQKEICCACFSCAVFSLEHEGCVFKYIISDDRGFSFTVVHNTSDGTTLCSCKHFERLGILCRHIYYVLKDKKVNAIP</sequence>
<keyword evidence="9" id="KW-1185">Reference proteome</keyword>
<dbReference type="EMBL" id="CAMAPE010000035">
    <property type="protein sequence ID" value="CAH9097622.1"/>
    <property type="molecule type" value="Genomic_DNA"/>
</dbReference>
<keyword evidence="2 6" id="KW-0479">Metal-binding</keyword>
<proteinExistence type="inferred from homology"/>
<keyword evidence="3 5" id="KW-0863">Zinc-finger</keyword>
<dbReference type="GO" id="GO:0005634">
    <property type="term" value="C:nucleus"/>
    <property type="evidence" value="ECO:0007669"/>
    <property type="project" value="UniProtKB-SubCell"/>
</dbReference>
<comment type="function">
    <text evidence="6">Putative transcription activator involved in regulating light control of development.</text>
</comment>
<dbReference type="InterPro" id="IPR031052">
    <property type="entry name" value="FHY3/FAR1"/>
</dbReference>
<dbReference type="Pfam" id="PF04434">
    <property type="entry name" value="SWIM"/>
    <property type="match status" value="1"/>
</dbReference>
<evidence type="ECO:0000313" key="9">
    <source>
        <dbReference type="Proteomes" id="UP001152484"/>
    </source>
</evidence>
<evidence type="ECO:0000256" key="2">
    <source>
        <dbReference type="ARBA" id="ARBA00022723"/>
    </source>
</evidence>
<dbReference type="GO" id="GO:0008270">
    <property type="term" value="F:zinc ion binding"/>
    <property type="evidence" value="ECO:0007669"/>
    <property type="project" value="UniProtKB-UniRule"/>
</dbReference>
<comment type="caution">
    <text evidence="8">The sequence shown here is derived from an EMBL/GenBank/DDBJ whole genome shotgun (WGS) entry which is preliminary data.</text>
</comment>
<evidence type="ECO:0000256" key="6">
    <source>
        <dbReference type="RuleBase" id="RU367018"/>
    </source>
</evidence>
<protein>
    <recommendedName>
        <fullName evidence="6">Protein FAR1-RELATED SEQUENCE</fullName>
    </recommendedName>
</protein>
<evidence type="ECO:0000256" key="5">
    <source>
        <dbReference type="PROSITE-ProRule" id="PRU00325"/>
    </source>
</evidence>
<dbReference type="PROSITE" id="PS50966">
    <property type="entry name" value="ZF_SWIM"/>
    <property type="match status" value="1"/>
</dbReference>
<dbReference type="InterPro" id="IPR007527">
    <property type="entry name" value="Znf_SWIM"/>
</dbReference>
<gene>
    <name evidence="8" type="ORF">CEURO_LOCUS13924</name>
</gene>
<accession>A0A9P0ZEE1</accession>
<dbReference type="AlphaFoldDB" id="A0A9P0ZEE1"/>